<dbReference type="AlphaFoldDB" id="A0A382RBG6"/>
<accession>A0A382RBG6</accession>
<keyword evidence="1" id="KW-1133">Transmembrane helix</keyword>
<sequence>MEEEQSISNIKVERSIFWKIYFCFMVYICVWATNENLNDENFGIIDFIDILMMIIWAIGLFGYVFSKRIYKQSFWIYFFGIYLAFCLVYPFLSEIEIMPDDPELSAT</sequence>
<protein>
    <submittedName>
        <fullName evidence="2">Uncharacterized protein</fullName>
    </submittedName>
</protein>
<feature type="non-terminal residue" evidence="2">
    <location>
        <position position="1"/>
    </location>
</feature>
<feature type="non-terminal residue" evidence="2">
    <location>
        <position position="107"/>
    </location>
</feature>
<name>A0A382RBG6_9ZZZZ</name>
<feature type="transmembrane region" description="Helical" evidence="1">
    <location>
        <begin position="74"/>
        <end position="92"/>
    </location>
</feature>
<feature type="transmembrane region" description="Helical" evidence="1">
    <location>
        <begin position="16"/>
        <end position="33"/>
    </location>
</feature>
<organism evidence="2">
    <name type="scientific">marine metagenome</name>
    <dbReference type="NCBI Taxonomy" id="408172"/>
    <lineage>
        <taxon>unclassified sequences</taxon>
        <taxon>metagenomes</taxon>
        <taxon>ecological metagenomes</taxon>
    </lineage>
</organism>
<proteinExistence type="predicted"/>
<keyword evidence="1" id="KW-0812">Transmembrane</keyword>
<keyword evidence="1" id="KW-0472">Membrane</keyword>
<evidence type="ECO:0000313" key="2">
    <source>
        <dbReference type="EMBL" id="SVC94562.1"/>
    </source>
</evidence>
<dbReference type="EMBL" id="UINC01120213">
    <property type="protein sequence ID" value="SVC94562.1"/>
    <property type="molecule type" value="Genomic_DNA"/>
</dbReference>
<reference evidence="2" key="1">
    <citation type="submission" date="2018-05" db="EMBL/GenBank/DDBJ databases">
        <authorList>
            <person name="Lanie J.A."/>
            <person name="Ng W.-L."/>
            <person name="Kazmierczak K.M."/>
            <person name="Andrzejewski T.M."/>
            <person name="Davidsen T.M."/>
            <person name="Wayne K.J."/>
            <person name="Tettelin H."/>
            <person name="Glass J.I."/>
            <person name="Rusch D."/>
            <person name="Podicherti R."/>
            <person name="Tsui H.-C.T."/>
            <person name="Winkler M.E."/>
        </authorList>
    </citation>
    <scope>NUCLEOTIDE SEQUENCE</scope>
</reference>
<feature type="transmembrane region" description="Helical" evidence="1">
    <location>
        <begin position="45"/>
        <end position="65"/>
    </location>
</feature>
<evidence type="ECO:0000256" key="1">
    <source>
        <dbReference type="SAM" id="Phobius"/>
    </source>
</evidence>
<gene>
    <name evidence="2" type="ORF">METZ01_LOCUS347416</name>
</gene>